<evidence type="ECO:0000313" key="3">
    <source>
        <dbReference type="Proteomes" id="UP000229296"/>
    </source>
</evidence>
<feature type="compositionally biased region" description="Acidic residues" evidence="1">
    <location>
        <begin position="349"/>
        <end position="367"/>
    </location>
</feature>
<dbReference type="Proteomes" id="UP000229296">
    <property type="component" value="Segment"/>
</dbReference>
<evidence type="ECO:0000313" key="2">
    <source>
        <dbReference type="EMBL" id="ATG86356.1"/>
    </source>
</evidence>
<feature type="compositionally biased region" description="Polar residues" evidence="1">
    <location>
        <begin position="292"/>
        <end position="308"/>
    </location>
</feature>
<feature type="region of interest" description="Disordered" evidence="1">
    <location>
        <begin position="292"/>
        <end position="397"/>
    </location>
</feature>
<evidence type="ECO:0000256" key="1">
    <source>
        <dbReference type="SAM" id="MobiDB-lite"/>
    </source>
</evidence>
<protein>
    <submittedName>
        <fullName evidence="2">Uncharacterized protein</fullName>
    </submittedName>
</protein>
<dbReference type="EMBL" id="MF787246">
    <property type="protein sequence ID" value="ATG86356.1"/>
    <property type="molecule type" value="Genomic_DNA"/>
</dbReference>
<name>A0A291I9I7_9CAUD</name>
<proteinExistence type="predicted"/>
<keyword evidence="3" id="KW-1185">Reference proteome</keyword>
<sequence length="397" mass="44694">MVVDFKKKLQEELKRVNSQSNSGNNNEENMLKRKAQQLVYLNRNTPFLGRILPLGDQWFASLSKRVQITLKKKSGSEYTINTVIDTDDPDDKLAVLIKKAIHYNYQYRQDHPEVGDAYDAIALNKQSYGNMGPSTRIQNRAEFIGISLVSDGDGNVSMESGPNGPIIHNYSVSGSVYNSLLDLMADKTYRIEGQPFQDSLGFVTARKTFPIQAKLESNKWVVTPREGIVIPAMTYNYLEKTPDGKNYIYFDDPYLFNRPLKETNPSFYDYVVEQTTKIIKDRLEELKAKESGYQQNPYGEGNPVNQKVTTTTTSTTQKAVVDEEIVPDKEPLPWEVNTNTVPDNPGKVEEEDEQVPPESEAPAEADTPESGAPKTEEKDLGNGMTTDKELEDIINSL</sequence>
<organism evidence="2 3">
    <name type="scientific">Lactobacillus phage LpeD</name>
    <dbReference type="NCBI Taxonomy" id="2041210"/>
    <lineage>
        <taxon>Viruses</taxon>
        <taxon>Duplodnaviria</taxon>
        <taxon>Heunggongvirae</taxon>
        <taxon>Uroviricota</taxon>
        <taxon>Caudoviricetes</taxon>
        <taxon>Herelleviridae</taxon>
        <taxon>Elpedvirus</taxon>
        <taxon>Elpedvirus LpeD</taxon>
    </lineage>
</organism>
<accession>A0A291I9I7</accession>
<reference evidence="2 3" key="1">
    <citation type="submission" date="2017-08" db="EMBL/GenBank/DDBJ databases">
        <title>Isolation and Characterization of phages of Lactobacillus pentosus and plantarum.</title>
        <authorList>
            <person name="Qi R."/>
            <person name="Yu M."/>
            <person name="Qiao X."/>
            <person name="Li Y."/>
        </authorList>
    </citation>
    <scope>NUCLEOTIDE SEQUENCE [LARGE SCALE GENOMIC DNA]</scope>
</reference>
<gene>
    <name evidence="2" type="ORF">LpeD_63</name>
</gene>